<dbReference type="GO" id="GO:0005975">
    <property type="term" value="P:carbohydrate metabolic process"/>
    <property type="evidence" value="ECO:0007669"/>
    <property type="project" value="InterPro"/>
</dbReference>
<dbReference type="GO" id="GO:0019441">
    <property type="term" value="P:L-tryptophan catabolic process to kynurenine"/>
    <property type="evidence" value="ECO:0007669"/>
    <property type="project" value="InterPro"/>
</dbReference>
<dbReference type="Pfam" id="PF04199">
    <property type="entry name" value="Cyclase"/>
    <property type="match status" value="1"/>
</dbReference>
<dbReference type="InterPro" id="IPR010905">
    <property type="entry name" value="Glyco_hydro_88"/>
</dbReference>
<keyword evidence="5" id="KW-1185">Reference proteome</keyword>
<dbReference type="Pfam" id="PF07470">
    <property type="entry name" value="Glyco_hydro_88"/>
    <property type="match status" value="1"/>
</dbReference>
<evidence type="ECO:0000256" key="1">
    <source>
        <dbReference type="ARBA" id="ARBA00007865"/>
    </source>
</evidence>
<feature type="chain" id="PRO_5007843457" evidence="3">
    <location>
        <begin position="20"/>
        <end position="721"/>
    </location>
</feature>
<evidence type="ECO:0000256" key="2">
    <source>
        <dbReference type="ARBA" id="ARBA00022801"/>
    </source>
</evidence>
<dbReference type="PANTHER" id="PTHR34861:SF10">
    <property type="entry name" value="CYCLASE"/>
    <property type="match status" value="1"/>
</dbReference>
<dbReference type="EMBL" id="JYNV01000103">
    <property type="protein sequence ID" value="KZM26549.1"/>
    <property type="molecule type" value="Genomic_DNA"/>
</dbReference>
<comment type="similarity">
    <text evidence="1">Belongs to the Cyclase 1 superfamily.</text>
</comment>
<feature type="signal peptide" evidence="3">
    <location>
        <begin position="1"/>
        <end position="19"/>
    </location>
</feature>
<dbReference type="InterPro" id="IPR037175">
    <property type="entry name" value="KFase_sf"/>
</dbReference>
<dbReference type="InterPro" id="IPR008928">
    <property type="entry name" value="6-hairpin_glycosidase_sf"/>
</dbReference>
<dbReference type="SUPFAM" id="SSF48208">
    <property type="entry name" value="Six-hairpin glycosidases"/>
    <property type="match status" value="1"/>
</dbReference>
<sequence>MKSALVSTVALVSAAVASAKITLPNGWFKIPPKEKIESGKLNGKPRYLTWMADSQIKHGVEPTFAYTVSAYLSGILLAYDRTGDEKYRDYVKRHADTVLYPAWNGEILLHNNSNSIDDIRFGHTFLDMYNITGGEEIYKIAADSLKDQIDRSFRTPDGGFYHRYPAYIDQMWLDGIYMLDVFYARWTHEFQPDNTTAWDDIALQFDLINAGTTVDRERTNGLPVHGFDVSKKAIWANPDTGAAPHVWGRAVGWYIMALVDTLDYFPEKHEGRARLIEYLQAVADAIVAAQDSRYKGWYNIMDPGLERRSGNYIESSGSAMFVYGLLKGVRLGYLEDKKYLDAALSGYELMTETFAEKRKGDGALVWEWTVQTGSLSSNGTFESAQEKLSTTTGDEVGFEYKFPAFDELPKVEGMPQGSIWGFYDKNGKKDEVGAINLLTPAVVQAASKEISTGEHIQLDWPLHNVQFPGFSRKEFHQKKINFSDFTDWKAMDDEVYINTQSGSQWDSLKHFAHQPSGKYYNGLTHEEATHTDTNGTHNWCERGGIVGRGVLCDWLRWYEEKNGKAPSAVSRHEIPIMEIEETLKWQGTKLKQGDILCIRSGYVQWHNDANEAERKSGTRDNSVAIGVQANENTVRWLYDKHLAALVGETVAFEAWPPKFTDGWCLHEWILVHWGMPIGEMWDLEKLSEKCKSTKRYTFFLTSAPLHVKGGIGSPPGAIAIF</sequence>
<gene>
    <name evidence="4" type="ORF">ST47_g2320</name>
</gene>
<comment type="caution">
    <text evidence="4">The sequence shown here is derived from an EMBL/GenBank/DDBJ whole genome shotgun (WGS) entry which is preliminary data.</text>
</comment>
<organism evidence="4 5">
    <name type="scientific">Didymella rabiei</name>
    <name type="common">Chickpea ascochyta blight fungus</name>
    <name type="synonym">Mycosphaerella rabiei</name>
    <dbReference type="NCBI Taxonomy" id="5454"/>
    <lineage>
        <taxon>Eukaryota</taxon>
        <taxon>Fungi</taxon>
        <taxon>Dikarya</taxon>
        <taxon>Ascomycota</taxon>
        <taxon>Pezizomycotina</taxon>
        <taxon>Dothideomycetes</taxon>
        <taxon>Pleosporomycetidae</taxon>
        <taxon>Pleosporales</taxon>
        <taxon>Pleosporineae</taxon>
        <taxon>Didymellaceae</taxon>
        <taxon>Ascochyta</taxon>
    </lineage>
</organism>
<dbReference type="InterPro" id="IPR007325">
    <property type="entry name" value="KFase/CYL"/>
</dbReference>
<dbReference type="Proteomes" id="UP000076837">
    <property type="component" value="Unassembled WGS sequence"/>
</dbReference>
<reference evidence="4 5" key="1">
    <citation type="journal article" date="2016" name="Sci. Rep.">
        <title>Draft genome sequencing and secretome analysis of fungal phytopathogen Ascochyta rabiei provides insight into the necrotrophic effector repertoire.</title>
        <authorList>
            <person name="Verma S."/>
            <person name="Gazara R.K."/>
            <person name="Nizam S."/>
            <person name="Parween S."/>
            <person name="Chattopadhyay D."/>
            <person name="Verma P.K."/>
        </authorList>
    </citation>
    <scope>NUCLEOTIDE SEQUENCE [LARGE SCALE GENOMIC DNA]</scope>
    <source>
        <strain evidence="4 5">ArDII</strain>
    </source>
</reference>
<dbReference type="SUPFAM" id="SSF102198">
    <property type="entry name" value="Putative cyclase"/>
    <property type="match status" value="1"/>
</dbReference>
<dbReference type="Gene3D" id="1.50.10.10">
    <property type="match status" value="1"/>
</dbReference>
<proteinExistence type="inferred from homology"/>
<dbReference type="STRING" id="5454.A0A163JRW5"/>
<evidence type="ECO:0000256" key="3">
    <source>
        <dbReference type="SAM" id="SignalP"/>
    </source>
</evidence>
<dbReference type="PANTHER" id="PTHR34861">
    <property type="match status" value="1"/>
</dbReference>
<keyword evidence="2 4" id="KW-0378">Hydrolase</keyword>
<dbReference type="Gene3D" id="3.50.30.50">
    <property type="entry name" value="Putative cyclase"/>
    <property type="match status" value="1"/>
</dbReference>
<keyword evidence="3" id="KW-0732">Signal</keyword>
<dbReference type="AlphaFoldDB" id="A0A163JRW5"/>
<evidence type="ECO:0000313" key="5">
    <source>
        <dbReference type="Proteomes" id="UP000076837"/>
    </source>
</evidence>
<dbReference type="GO" id="GO:0004061">
    <property type="term" value="F:arylformamidase activity"/>
    <property type="evidence" value="ECO:0007669"/>
    <property type="project" value="InterPro"/>
</dbReference>
<name>A0A163JRW5_DIDRA</name>
<protein>
    <submittedName>
        <fullName evidence="4">Hydrolase</fullName>
    </submittedName>
</protein>
<evidence type="ECO:0000313" key="4">
    <source>
        <dbReference type="EMBL" id="KZM26549.1"/>
    </source>
</evidence>
<accession>A0A163JRW5</accession>
<dbReference type="InterPro" id="IPR012341">
    <property type="entry name" value="6hp_glycosidase-like_sf"/>
</dbReference>